<dbReference type="Proteomes" id="UP001198571">
    <property type="component" value="Unassembled WGS sequence"/>
</dbReference>
<comment type="caution">
    <text evidence="1">The sequence shown here is derived from an EMBL/GenBank/DDBJ whole genome shotgun (WGS) entry which is preliminary data.</text>
</comment>
<keyword evidence="2" id="KW-1185">Reference proteome</keyword>
<proteinExistence type="predicted"/>
<protein>
    <recommendedName>
        <fullName evidence="3">C-type lysozyme inhibitor domain-containing protein</fullName>
    </recommendedName>
</protein>
<sequence>MRLMTEVTHRICHQEPRCSAGTPAQPFHPARQARPWQGWTLALLCAAVSAGLATPTAARSQPWPFEGSWDCERRQFHFSAALYDPGEQPMPILDIAAEGDTFILTFAQDYQLSLAMNPDGSMTWYSPVSGDSFLCRKAR</sequence>
<dbReference type="EMBL" id="JACDXX010000009">
    <property type="protein sequence ID" value="MCB5410521.1"/>
    <property type="molecule type" value="Genomic_DNA"/>
</dbReference>
<evidence type="ECO:0000313" key="1">
    <source>
        <dbReference type="EMBL" id="MCB5410521.1"/>
    </source>
</evidence>
<accession>A0ABS8CM95</accession>
<evidence type="ECO:0000313" key="2">
    <source>
        <dbReference type="Proteomes" id="UP001198571"/>
    </source>
</evidence>
<evidence type="ECO:0008006" key="3">
    <source>
        <dbReference type="Google" id="ProtNLM"/>
    </source>
</evidence>
<name>A0ABS8CM95_9RHOB</name>
<reference evidence="1 2" key="1">
    <citation type="submission" date="2020-07" db="EMBL/GenBank/DDBJ databases">
        <title>Pseudogemmobacter sp. nov., isolated from poultry manure in Taiwan.</title>
        <authorList>
            <person name="Lin S.-Y."/>
            <person name="Tang Y.-S."/>
            <person name="Young C.-C."/>
        </authorList>
    </citation>
    <scope>NUCLEOTIDE SEQUENCE [LARGE SCALE GENOMIC DNA]</scope>
    <source>
        <strain evidence="1 2">CC-YST710</strain>
    </source>
</reference>
<gene>
    <name evidence="1" type="ORF">H0485_10970</name>
</gene>
<organism evidence="1 2">
    <name type="scientific">Pseudogemmobacter faecipullorum</name>
    <dbReference type="NCBI Taxonomy" id="2755041"/>
    <lineage>
        <taxon>Bacteria</taxon>
        <taxon>Pseudomonadati</taxon>
        <taxon>Pseudomonadota</taxon>
        <taxon>Alphaproteobacteria</taxon>
        <taxon>Rhodobacterales</taxon>
        <taxon>Paracoccaceae</taxon>
        <taxon>Pseudogemmobacter</taxon>
    </lineage>
</organism>
<dbReference type="RefSeq" id="WP_226935509.1">
    <property type="nucleotide sequence ID" value="NZ_JACDXX010000009.1"/>
</dbReference>